<name>A0A5B7IIJ2_PORTR</name>
<evidence type="ECO:0000256" key="1">
    <source>
        <dbReference type="SAM" id="MobiDB-lite"/>
    </source>
</evidence>
<feature type="region of interest" description="Disordered" evidence="1">
    <location>
        <begin position="36"/>
        <end position="89"/>
    </location>
</feature>
<dbReference type="AlphaFoldDB" id="A0A5B7IIJ2"/>
<evidence type="ECO:0000313" key="2">
    <source>
        <dbReference type="EMBL" id="MPC81806.1"/>
    </source>
</evidence>
<feature type="compositionally biased region" description="Polar residues" evidence="1">
    <location>
        <begin position="71"/>
        <end position="89"/>
    </location>
</feature>
<proteinExistence type="predicted"/>
<organism evidence="2 3">
    <name type="scientific">Portunus trituberculatus</name>
    <name type="common">Swimming crab</name>
    <name type="synonym">Neptunus trituberculatus</name>
    <dbReference type="NCBI Taxonomy" id="210409"/>
    <lineage>
        <taxon>Eukaryota</taxon>
        <taxon>Metazoa</taxon>
        <taxon>Ecdysozoa</taxon>
        <taxon>Arthropoda</taxon>
        <taxon>Crustacea</taxon>
        <taxon>Multicrustacea</taxon>
        <taxon>Malacostraca</taxon>
        <taxon>Eumalacostraca</taxon>
        <taxon>Eucarida</taxon>
        <taxon>Decapoda</taxon>
        <taxon>Pleocyemata</taxon>
        <taxon>Brachyura</taxon>
        <taxon>Eubrachyura</taxon>
        <taxon>Portunoidea</taxon>
        <taxon>Portunidae</taxon>
        <taxon>Portuninae</taxon>
        <taxon>Portunus</taxon>
    </lineage>
</organism>
<dbReference type="Proteomes" id="UP000324222">
    <property type="component" value="Unassembled WGS sequence"/>
</dbReference>
<evidence type="ECO:0000313" key="3">
    <source>
        <dbReference type="Proteomes" id="UP000324222"/>
    </source>
</evidence>
<comment type="caution">
    <text evidence="2">The sequence shown here is derived from an EMBL/GenBank/DDBJ whole genome shotgun (WGS) entry which is preliminary data.</text>
</comment>
<gene>
    <name evidence="2" type="ORF">E2C01_076441</name>
</gene>
<accession>A0A5B7IIJ2</accession>
<sequence length="89" mass="9967">MKITLVLKFWRVKAEGNHTWVVLVVLAGRQKIDLERSSSTSSTLEANTDWRAEEDQFSLSPGTPAPPRLHLTSTSSSPRHIITPTISKR</sequence>
<dbReference type="EMBL" id="VSRR010058082">
    <property type="protein sequence ID" value="MPC81806.1"/>
    <property type="molecule type" value="Genomic_DNA"/>
</dbReference>
<keyword evidence="3" id="KW-1185">Reference proteome</keyword>
<reference evidence="2 3" key="1">
    <citation type="submission" date="2019-05" db="EMBL/GenBank/DDBJ databases">
        <title>Another draft genome of Portunus trituberculatus and its Hox gene families provides insights of decapod evolution.</title>
        <authorList>
            <person name="Jeong J.-H."/>
            <person name="Song I."/>
            <person name="Kim S."/>
            <person name="Choi T."/>
            <person name="Kim D."/>
            <person name="Ryu S."/>
            <person name="Kim W."/>
        </authorList>
    </citation>
    <scope>NUCLEOTIDE SEQUENCE [LARGE SCALE GENOMIC DNA]</scope>
    <source>
        <tissue evidence="2">Muscle</tissue>
    </source>
</reference>
<protein>
    <submittedName>
        <fullName evidence="2">Uncharacterized protein</fullName>
    </submittedName>
</protein>